<dbReference type="Proteomes" id="UP000587527">
    <property type="component" value="Unassembled WGS sequence"/>
</dbReference>
<keyword evidence="2" id="KW-1185">Reference proteome</keyword>
<dbReference type="RefSeq" id="WP_184846119.1">
    <property type="nucleotide sequence ID" value="NZ_JACHMN010000003.1"/>
</dbReference>
<sequence>MAEPVVADSIGIKKLGENLLAWAEELDRIVGLVQLAVIKPGYLPAALTLKERYNTRVTSEYVAVLGNVQKSFFDMGTELIKISKVYATTEELNKDDLARLSGIIRKVGKYFPDYQPVPAPPTP</sequence>
<comment type="caution">
    <text evidence="1">The sequence shown here is derived from an EMBL/GenBank/DDBJ whole genome shotgun (WGS) entry which is preliminary data.</text>
</comment>
<dbReference type="EMBL" id="JACHMN010000003">
    <property type="protein sequence ID" value="MBB5874194.1"/>
    <property type="molecule type" value="Genomic_DNA"/>
</dbReference>
<evidence type="ECO:0000313" key="1">
    <source>
        <dbReference type="EMBL" id="MBB5874194.1"/>
    </source>
</evidence>
<name>A0A841C1F8_9ACTN</name>
<gene>
    <name evidence="1" type="ORF">F4553_007628</name>
</gene>
<proteinExistence type="predicted"/>
<protein>
    <submittedName>
        <fullName evidence="1">Uncharacterized protein</fullName>
    </submittedName>
</protein>
<accession>A0A841C1F8</accession>
<reference evidence="1 2" key="1">
    <citation type="submission" date="2020-08" db="EMBL/GenBank/DDBJ databases">
        <title>Sequencing the genomes of 1000 actinobacteria strains.</title>
        <authorList>
            <person name="Klenk H.-P."/>
        </authorList>
    </citation>
    <scope>NUCLEOTIDE SEQUENCE [LARGE SCALE GENOMIC DNA]</scope>
    <source>
        <strain evidence="1 2">DSM 45362</strain>
    </source>
</reference>
<organism evidence="1 2">
    <name type="scientific">Allocatelliglobosispora scoriae</name>
    <dbReference type="NCBI Taxonomy" id="643052"/>
    <lineage>
        <taxon>Bacteria</taxon>
        <taxon>Bacillati</taxon>
        <taxon>Actinomycetota</taxon>
        <taxon>Actinomycetes</taxon>
        <taxon>Micromonosporales</taxon>
        <taxon>Micromonosporaceae</taxon>
        <taxon>Allocatelliglobosispora</taxon>
    </lineage>
</organism>
<dbReference type="AlphaFoldDB" id="A0A841C1F8"/>
<evidence type="ECO:0000313" key="2">
    <source>
        <dbReference type="Proteomes" id="UP000587527"/>
    </source>
</evidence>